<evidence type="ECO:0000313" key="3">
    <source>
        <dbReference type="Proteomes" id="UP000183208"/>
    </source>
</evidence>
<evidence type="ECO:0000256" key="1">
    <source>
        <dbReference type="SAM" id="Phobius"/>
    </source>
</evidence>
<dbReference type="EMBL" id="FNTI01000001">
    <property type="protein sequence ID" value="SEE42098.1"/>
    <property type="molecule type" value="Genomic_DNA"/>
</dbReference>
<organism evidence="2 3">
    <name type="scientific">Bradyrhizobium lablabi</name>
    <dbReference type="NCBI Taxonomy" id="722472"/>
    <lineage>
        <taxon>Bacteria</taxon>
        <taxon>Pseudomonadati</taxon>
        <taxon>Pseudomonadota</taxon>
        <taxon>Alphaproteobacteria</taxon>
        <taxon>Hyphomicrobiales</taxon>
        <taxon>Nitrobacteraceae</taxon>
        <taxon>Bradyrhizobium</taxon>
    </lineage>
</organism>
<feature type="transmembrane region" description="Helical" evidence="1">
    <location>
        <begin position="6"/>
        <end position="31"/>
    </location>
</feature>
<proteinExistence type="predicted"/>
<protein>
    <submittedName>
        <fullName evidence="2">Uncharacterized protein</fullName>
    </submittedName>
</protein>
<keyword evidence="1" id="KW-0812">Transmembrane</keyword>
<gene>
    <name evidence="2" type="ORF">SAMN05444171_7407</name>
</gene>
<dbReference type="AlphaFoldDB" id="A0A1M7IIE8"/>
<evidence type="ECO:0000313" key="2">
    <source>
        <dbReference type="EMBL" id="SEE42098.1"/>
    </source>
</evidence>
<keyword evidence="1" id="KW-1133">Transmembrane helix</keyword>
<reference evidence="2 3" key="1">
    <citation type="submission" date="2016-10" db="EMBL/GenBank/DDBJ databases">
        <authorList>
            <person name="de Groot N.N."/>
        </authorList>
    </citation>
    <scope>NUCLEOTIDE SEQUENCE [LARGE SCALE GENOMIC DNA]</scope>
    <source>
        <strain evidence="2 3">GAS522</strain>
    </source>
</reference>
<name>A0A1M7IIE8_9BRAD</name>
<sequence length="32" mass="3369">MRNHDYVSNGFLALTTASLVLLCSGLLAFALG</sequence>
<dbReference type="Proteomes" id="UP000183208">
    <property type="component" value="Unassembled WGS sequence"/>
</dbReference>
<keyword evidence="1" id="KW-0472">Membrane</keyword>
<accession>A0A1M7IIE8</accession>